<feature type="transmembrane region" description="Helical" evidence="2">
    <location>
        <begin position="52"/>
        <end position="68"/>
    </location>
</feature>
<organism evidence="4 5">
    <name type="scientific">Paractinoplanes globisporus</name>
    <dbReference type="NCBI Taxonomy" id="113565"/>
    <lineage>
        <taxon>Bacteria</taxon>
        <taxon>Bacillati</taxon>
        <taxon>Actinomycetota</taxon>
        <taxon>Actinomycetes</taxon>
        <taxon>Micromonosporales</taxon>
        <taxon>Micromonosporaceae</taxon>
        <taxon>Paractinoplanes</taxon>
    </lineage>
</organism>
<protein>
    <submittedName>
        <fullName evidence="4">PH domain-containing protein</fullName>
    </submittedName>
</protein>
<sequence>MAFPDEVLTDEEEVVLHLHPHWKTAIRPALVVLLALVTTAFAWVMLPQNTGGFLGFGLVALIMGYYGIRYGAAPIVIWRCTHYVVTNERILLQDGVVARERRDLPLNRINDHLLTQSLLDRLFGSGTLTIDSIGDQAAVLTAVPHAHQLQTALYELVERLPDDEDDEEAVIEEEKPVTGWRRARPRP</sequence>
<evidence type="ECO:0000313" key="5">
    <source>
        <dbReference type="Proteomes" id="UP001602245"/>
    </source>
</evidence>
<feature type="region of interest" description="Disordered" evidence="1">
    <location>
        <begin position="163"/>
        <end position="187"/>
    </location>
</feature>
<evidence type="ECO:0000256" key="1">
    <source>
        <dbReference type="SAM" id="MobiDB-lite"/>
    </source>
</evidence>
<dbReference type="PANTHER" id="PTHR34473">
    <property type="entry name" value="UPF0699 TRANSMEMBRANE PROTEIN YDBS"/>
    <property type="match status" value="1"/>
</dbReference>
<comment type="caution">
    <text evidence="4">The sequence shown here is derived from an EMBL/GenBank/DDBJ whole genome shotgun (WGS) entry which is preliminary data.</text>
</comment>
<proteinExistence type="predicted"/>
<dbReference type="RefSeq" id="WP_020512824.1">
    <property type="nucleotide sequence ID" value="NZ_JBIAZU010000005.1"/>
</dbReference>
<dbReference type="PANTHER" id="PTHR34473:SF2">
    <property type="entry name" value="UPF0699 TRANSMEMBRANE PROTEIN YDBT"/>
    <property type="match status" value="1"/>
</dbReference>
<keyword evidence="5" id="KW-1185">Reference proteome</keyword>
<keyword evidence="2" id="KW-0812">Transmembrane</keyword>
<dbReference type="Pfam" id="PF03703">
    <property type="entry name" value="bPH_2"/>
    <property type="match status" value="1"/>
</dbReference>
<reference evidence="4 5" key="1">
    <citation type="submission" date="2024-10" db="EMBL/GenBank/DDBJ databases">
        <title>The Natural Products Discovery Center: Release of the First 8490 Sequenced Strains for Exploring Actinobacteria Biosynthetic Diversity.</title>
        <authorList>
            <person name="Kalkreuter E."/>
            <person name="Kautsar S.A."/>
            <person name="Yang D."/>
            <person name="Bader C.D."/>
            <person name="Teijaro C.N."/>
            <person name="Fluegel L."/>
            <person name="Davis C.M."/>
            <person name="Simpson J.R."/>
            <person name="Lauterbach L."/>
            <person name="Steele A.D."/>
            <person name="Gui C."/>
            <person name="Meng S."/>
            <person name="Li G."/>
            <person name="Viehrig K."/>
            <person name="Ye F."/>
            <person name="Su P."/>
            <person name="Kiefer A.F."/>
            <person name="Nichols A."/>
            <person name="Cepeda A.J."/>
            <person name="Yan W."/>
            <person name="Fan B."/>
            <person name="Jiang Y."/>
            <person name="Adhikari A."/>
            <person name="Zheng C.-J."/>
            <person name="Schuster L."/>
            <person name="Cowan T.M."/>
            <person name="Smanski M.J."/>
            <person name="Chevrette M.G."/>
            <person name="De Carvalho L.P.S."/>
            <person name="Shen B."/>
        </authorList>
    </citation>
    <scope>NUCLEOTIDE SEQUENCE [LARGE SCALE GENOMIC DNA]</scope>
    <source>
        <strain evidence="4 5">NPDC000087</strain>
    </source>
</reference>
<name>A0ABW6WKZ6_9ACTN</name>
<evidence type="ECO:0000259" key="3">
    <source>
        <dbReference type="Pfam" id="PF03703"/>
    </source>
</evidence>
<accession>A0ABW6WKZ6</accession>
<feature type="domain" description="YdbS-like PH" evidence="3">
    <location>
        <begin position="78"/>
        <end position="151"/>
    </location>
</feature>
<gene>
    <name evidence="4" type="ORF">ACFY35_31405</name>
</gene>
<evidence type="ECO:0000313" key="4">
    <source>
        <dbReference type="EMBL" id="MFF5293964.1"/>
    </source>
</evidence>
<evidence type="ECO:0000256" key="2">
    <source>
        <dbReference type="SAM" id="Phobius"/>
    </source>
</evidence>
<dbReference type="Proteomes" id="UP001602245">
    <property type="component" value="Unassembled WGS sequence"/>
</dbReference>
<keyword evidence="2" id="KW-0472">Membrane</keyword>
<feature type="transmembrane region" description="Helical" evidence="2">
    <location>
        <begin position="29"/>
        <end position="46"/>
    </location>
</feature>
<dbReference type="EMBL" id="JBIAZU010000005">
    <property type="protein sequence ID" value="MFF5293964.1"/>
    <property type="molecule type" value="Genomic_DNA"/>
</dbReference>
<keyword evidence="2" id="KW-1133">Transmembrane helix</keyword>
<dbReference type="InterPro" id="IPR005182">
    <property type="entry name" value="YdbS-like_PH"/>
</dbReference>